<proteinExistence type="predicted"/>
<keyword evidence="2" id="KW-1185">Reference proteome</keyword>
<gene>
    <name evidence="1" type="ORF">Cba03nite_66770</name>
</gene>
<accession>A0A8J3JRG7</accession>
<evidence type="ECO:0000313" key="1">
    <source>
        <dbReference type="EMBL" id="GIF85328.1"/>
    </source>
</evidence>
<comment type="caution">
    <text evidence="1">The sequence shown here is derived from an EMBL/GenBank/DDBJ whole genome shotgun (WGS) entry which is preliminary data.</text>
</comment>
<protein>
    <submittedName>
        <fullName evidence="1">Uncharacterized protein</fullName>
    </submittedName>
</protein>
<dbReference type="EMBL" id="BONF01000046">
    <property type="protein sequence ID" value="GIF85328.1"/>
    <property type="molecule type" value="Genomic_DNA"/>
</dbReference>
<sequence length="134" mass="14837">MHGRLTVDLAGLREISADLRRDTDEDLRPGFATAQRQMRYGARFCLALDCAEGRAARHSVTEVLKQHHANAAFQLQMAEQLTIALEQIVDNYAAADARSASRIAEVAAELNRVFEQLQQPAQPTQSPPLRGMLP</sequence>
<name>A0A8J3JRG7_9ACTN</name>
<dbReference type="Proteomes" id="UP000601223">
    <property type="component" value="Unassembled WGS sequence"/>
</dbReference>
<organism evidence="1 2">
    <name type="scientific">Catellatospora bangladeshensis</name>
    <dbReference type="NCBI Taxonomy" id="310355"/>
    <lineage>
        <taxon>Bacteria</taxon>
        <taxon>Bacillati</taxon>
        <taxon>Actinomycetota</taxon>
        <taxon>Actinomycetes</taxon>
        <taxon>Micromonosporales</taxon>
        <taxon>Micromonosporaceae</taxon>
        <taxon>Catellatospora</taxon>
    </lineage>
</organism>
<reference evidence="1 2" key="1">
    <citation type="submission" date="2021-01" db="EMBL/GenBank/DDBJ databases">
        <title>Whole genome shotgun sequence of Catellatospora bangladeshensis NBRC 107357.</title>
        <authorList>
            <person name="Komaki H."/>
            <person name="Tamura T."/>
        </authorList>
    </citation>
    <scope>NUCLEOTIDE SEQUENCE [LARGE SCALE GENOMIC DNA]</scope>
    <source>
        <strain evidence="1 2">NBRC 107357</strain>
    </source>
</reference>
<evidence type="ECO:0000313" key="2">
    <source>
        <dbReference type="Proteomes" id="UP000601223"/>
    </source>
</evidence>
<dbReference type="AlphaFoldDB" id="A0A8J3JRG7"/>